<feature type="domain" description="Pirin N-terminal" evidence="4">
    <location>
        <begin position="22"/>
        <end position="129"/>
    </location>
</feature>
<dbReference type="EC" id="1.13.11.24" evidence="6"/>
<dbReference type="PANTHER" id="PTHR43594:SF1">
    <property type="entry name" value="QUERCETIN 2,3-DIOXYGENASE PA2418-RELATED"/>
    <property type="match status" value="1"/>
</dbReference>
<feature type="binding site" evidence="2">
    <location>
        <position position="63"/>
    </location>
    <ligand>
        <name>Fe cation</name>
        <dbReference type="ChEBI" id="CHEBI:24875"/>
    </ligand>
</feature>
<sequence>MKEKQIERIIKPGMPHFVGDGFRVHSFIPSAIPMQRMDPFIVFDYNSKYNFPASEIPKGVGVHPHRGFETVTLAYKGRVEHADSSGGGGIIGEGDVQWMTAASGVLHKEFHESEWSKNGGEFQMVQLWVNLPAEHKMSDPKYQALENNAIPKVDVDGGLGYVEVVAGEFKGTKGAASTFTPVNLFNAKLKATAKVEFDIPADYNTGLLILEGSVKVNGQDVATDHFVLFENNGEKIAVEATEDALVLVLSGLPINEPIAAYGPFVMNTEDEIKQAFRDFQTGKFGYLED</sequence>
<dbReference type="AlphaFoldDB" id="A0AAJ4XDC1"/>
<reference evidence="6 7" key="1">
    <citation type="submission" date="2017-06" db="EMBL/GenBank/DDBJ databases">
        <authorList>
            <consortium name="Pathogen Informatics"/>
        </authorList>
    </citation>
    <scope>NUCLEOTIDE SEQUENCE [LARGE SCALE GENOMIC DNA]</scope>
    <source>
        <strain evidence="6 7">NCTC12149</strain>
    </source>
</reference>
<dbReference type="InterPro" id="IPR014710">
    <property type="entry name" value="RmlC-like_jellyroll"/>
</dbReference>
<dbReference type="InterPro" id="IPR053186">
    <property type="entry name" value="QDO-related"/>
</dbReference>
<dbReference type="PANTHER" id="PTHR43594">
    <property type="entry name" value="QUERCETIN 2,3-DIOXYGENASE"/>
    <property type="match status" value="1"/>
</dbReference>
<evidence type="ECO:0000259" key="4">
    <source>
        <dbReference type="Pfam" id="PF02678"/>
    </source>
</evidence>
<keyword evidence="6" id="KW-0560">Oxidoreductase</keyword>
<feature type="binding site" evidence="2">
    <location>
        <position position="65"/>
    </location>
    <ligand>
        <name>Fe cation</name>
        <dbReference type="ChEBI" id="CHEBI:24875"/>
    </ligand>
</feature>
<feature type="domain" description="Pirin C-terminal" evidence="5">
    <location>
        <begin position="186"/>
        <end position="285"/>
    </location>
</feature>
<dbReference type="InterPro" id="IPR011051">
    <property type="entry name" value="RmlC_Cupin_sf"/>
</dbReference>
<evidence type="ECO:0000256" key="1">
    <source>
        <dbReference type="ARBA" id="ARBA00008416"/>
    </source>
</evidence>
<feature type="binding site" evidence="2">
    <location>
        <position position="107"/>
    </location>
    <ligand>
        <name>Fe cation</name>
        <dbReference type="ChEBI" id="CHEBI:24875"/>
    </ligand>
</feature>
<dbReference type="CDD" id="cd02247">
    <property type="entry name" value="cupin_pirin_C"/>
    <property type="match status" value="1"/>
</dbReference>
<dbReference type="Pfam" id="PF05726">
    <property type="entry name" value="Pirin_C"/>
    <property type="match status" value="1"/>
</dbReference>
<dbReference type="KEGG" id="smiz:4412673_02867"/>
<dbReference type="SUPFAM" id="SSF51182">
    <property type="entry name" value="RmlC-like cupins"/>
    <property type="match status" value="1"/>
</dbReference>
<name>A0AAJ4XDC1_9SPHI</name>
<comment type="similarity">
    <text evidence="1 3">Belongs to the pirin family.</text>
</comment>
<dbReference type="Proteomes" id="UP000215355">
    <property type="component" value="Chromosome 1"/>
</dbReference>
<accession>A0AAJ4XDC1</accession>
<dbReference type="GO" id="GO:0008127">
    <property type="term" value="F:quercetin 2,3-dioxygenase activity"/>
    <property type="evidence" value="ECO:0007669"/>
    <property type="project" value="UniProtKB-EC"/>
</dbReference>
<proteinExistence type="inferred from homology"/>
<dbReference type="PIRSF" id="PIRSF006232">
    <property type="entry name" value="Pirin"/>
    <property type="match status" value="1"/>
</dbReference>
<dbReference type="EMBL" id="LT906468">
    <property type="protein sequence ID" value="SNV53374.1"/>
    <property type="molecule type" value="Genomic_DNA"/>
</dbReference>
<evidence type="ECO:0000313" key="7">
    <source>
        <dbReference type="Proteomes" id="UP000215355"/>
    </source>
</evidence>
<dbReference type="Gene3D" id="2.60.120.10">
    <property type="entry name" value="Jelly Rolls"/>
    <property type="match status" value="2"/>
</dbReference>
<keyword evidence="2" id="KW-0479">Metal-binding</keyword>
<dbReference type="Pfam" id="PF02678">
    <property type="entry name" value="Pirin"/>
    <property type="match status" value="1"/>
</dbReference>
<dbReference type="GO" id="GO:0046872">
    <property type="term" value="F:metal ion binding"/>
    <property type="evidence" value="ECO:0007669"/>
    <property type="project" value="UniProtKB-KW"/>
</dbReference>
<dbReference type="InterPro" id="IPR012093">
    <property type="entry name" value="Pirin"/>
</dbReference>
<evidence type="ECO:0000313" key="6">
    <source>
        <dbReference type="EMBL" id="SNV53374.1"/>
    </source>
</evidence>
<evidence type="ECO:0000256" key="2">
    <source>
        <dbReference type="PIRSR" id="PIRSR006232-1"/>
    </source>
</evidence>
<organism evidence="6 7">
    <name type="scientific">Sphingobacterium mizutaii</name>
    <dbReference type="NCBI Taxonomy" id="1010"/>
    <lineage>
        <taxon>Bacteria</taxon>
        <taxon>Pseudomonadati</taxon>
        <taxon>Bacteroidota</taxon>
        <taxon>Sphingobacteriia</taxon>
        <taxon>Sphingobacteriales</taxon>
        <taxon>Sphingobacteriaceae</taxon>
        <taxon>Sphingobacterium</taxon>
    </lineage>
</organism>
<gene>
    <name evidence="6" type="primary">yhhW_2</name>
    <name evidence="6" type="ORF">SAMEA4412673_02867</name>
</gene>
<dbReference type="RefSeq" id="WP_093098055.1">
    <property type="nucleotide sequence ID" value="NZ_FNGK01000002.1"/>
</dbReference>
<comment type="cofactor">
    <cofactor evidence="2">
        <name>Fe cation</name>
        <dbReference type="ChEBI" id="CHEBI:24875"/>
    </cofactor>
    <text evidence="2">Binds 1 Fe cation per subunit.</text>
</comment>
<evidence type="ECO:0000256" key="3">
    <source>
        <dbReference type="RuleBase" id="RU003457"/>
    </source>
</evidence>
<keyword evidence="2" id="KW-0408">Iron</keyword>
<evidence type="ECO:0000259" key="5">
    <source>
        <dbReference type="Pfam" id="PF05726"/>
    </source>
</evidence>
<dbReference type="InterPro" id="IPR003829">
    <property type="entry name" value="Pirin_N_dom"/>
</dbReference>
<protein>
    <submittedName>
        <fullName evidence="6">Quercetin 2,3-dioxygenase</fullName>
        <ecNumber evidence="6">1.13.11.24</ecNumber>
    </submittedName>
</protein>
<dbReference type="InterPro" id="IPR008778">
    <property type="entry name" value="Pirin_C_dom"/>
</dbReference>
<feature type="binding site" evidence="2">
    <location>
        <position position="109"/>
    </location>
    <ligand>
        <name>Fe cation</name>
        <dbReference type="ChEBI" id="CHEBI:24875"/>
    </ligand>
</feature>